<evidence type="ECO:0000256" key="1">
    <source>
        <dbReference type="SAM" id="Phobius"/>
    </source>
</evidence>
<dbReference type="eggNOG" id="COG1585">
    <property type="taxonomic scope" value="Bacteria"/>
</dbReference>
<gene>
    <name evidence="4" type="ORF">EP13_11915</name>
</gene>
<dbReference type="EMBL" id="CP008849">
    <property type="protein sequence ID" value="AIF99330.1"/>
    <property type="molecule type" value="Genomic_DNA"/>
</dbReference>
<dbReference type="Pfam" id="PF07290">
    <property type="entry name" value="YqiJ_OB"/>
    <property type="match status" value="1"/>
</dbReference>
<dbReference type="AlphaFoldDB" id="A0A075P2Y6"/>
<evidence type="ECO:0000259" key="3">
    <source>
        <dbReference type="Pfam" id="PF21001"/>
    </source>
</evidence>
<feature type="domain" description="Inner membrane protein YqiJ N-terminal" evidence="3">
    <location>
        <begin position="10"/>
        <end position="117"/>
    </location>
</feature>
<evidence type="ECO:0000313" key="4">
    <source>
        <dbReference type="EMBL" id="AIF99330.1"/>
    </source>
</evidence>
<dbReference type="InterPro" id="IPR010840">
    <property type="entry name" value="YqiJ_OB"/>
</dbReference>
<feature type="transmembrane region" description="Helical" evidence="1">
    <location>
        <begin position="12"/>
        <end position="35"/>
    </location>
</feature>
<evidence type="ECO:0000313" key="5">
    <source>
        <dbReference type="Proteomes" id="UP000056090"/>
    </source>
</evidence>
<proteinExistence type="predicted"/>
<keyword evidence="1" id="KW-1133">Transmembrane helix</keyword>
<protein>
    <recommendedName>
        <fullName evidence="6">DUF1449 domain-containing protein</fullName>
    </recommendedName>
</protein>
<reference evidence="4 5" key="1">
    <citation type="submission" date="2014-06" db="EMBL/GenBank/DDBJ databases">
        <title>Genomes of Alteromonas australica, a world apart.</title>
        <authorList>
            <person name="Gonzaga A."/>
            <person name="Lopez-Perez M."/>
            <person name="Rodriguez-Valera F."/>
        </authorList>
    </citation>
    <scope>NUCLEOTIDE SEQUENCE [LARGE SCALE GENOMIC DNA]</scope>
    <source>
        <strain evidence="4 5">H 17</strain>
    </source>
</reference>
<organism evidence="4 5">
    <name type="scientific">Alteromonas australica</name>
    <dbReference type="NCBI Taxonomy" id="589873"/>
    <lineage>
        <taxon>Bacteria</taxon>
        <taxon>Pseudomonadati</taxon>
        <taxon>Pseudomonadota</taxon>
        <taxon>Gammaproteobacteria</taxon>
        <taxon>Alteromonadales</taxon>
        <taxon>Alteromonadaceae</taxon>
        <taxon>Alteromonas/Salinimonas group</taxon>
        <taxon>Alteromonas</taxon>
    </lineage>
</organism>
<dbReference type="GeneID" id="78255608"/>
<dbReference type="Pfam" id="PF21001">
    <property type="entry name" value="YqiJ_N"/>
    <property type="match status" value="1"/>
</dbReference>
<feature type="transmembrane region" description="Helical" evidence="1">
    <location>
        <begin position="103"/>
        <end position="122"/>
    </location>
</feature>
<dbReference type="InterPro" id="IPR048376">
    <property type="entry name" value="YqiJ_N"/>
</dbReference>
<dbReference type="KEGG" id="aal:EP13_11915"/>
<keyword evidence="1" id="KW-0472">Membrane</keyword>
<keyword evidence="5" id="KW-1185">Reference proteome</keyword>
<accession>A0A075P2Y6</accession>
<dbReference type="RefSeq" id="WP_044057431.1">
    <property type="nucleotide sequence ID" value="NZ_CBCSKJ010000003.1"/>
</dbReference>
<feature type="domain" description="Inner membrane protein YqiJ OB-fold" evidence="2">
    <location>
        <begin position="141"/>
        <end position="200"/>
    </location>
</feature>
<name>A0A075P2Y6_9ALTE</name>
<sequence length="206" mass="22727">MLEILLSDANYWFSVALFIVVILFTLELTFLLFGISALGLLDDSSVANVEIDGSSLLAIGNWLNIDKVPLLVWLVCFLSLFGLLGFLLNAATHSLLQFTLPSWISIIFATVCSLFATSKLSIGVAKLLPKMQSSALNNDDFVGAVAHITIGCASRGNPAEAKFTDNYAQPHYVLVEPFEEKELFDRGERVILVKKTPHSWLATRYQ</sequence>
<evidence type="ECO:0008006" key="6">
    <source>
        <dbReference type="Google" id="ProtNLM"/>
    </source>
</evidence>
<feature type="transmembrane region" description="Helical" evidence="1">
    <location>
        <begin position="70"/>
        <end position="91"/>
    </location>
</feature>
<evidence type="ECO:0000259" key="2">
    <source>
        <dbReference type="Pfam" id="PF07290"/>
    </source>
</evidence>
<dbReference type="Proteomes" id="UP000056090">
    <property type="component" value="Chromosome"/>
</dbReference>
<keyword evidence="1" id="KW-0812">Transmembrane</keyword>